<comment type="caution">
    <text evidence="2">The sequence shown here is derived from an EMBL/GenBank/DDBJ whole genome shotgun (WGS) entry which is preliminary data.</text>
</comment>
<dbReference type="Proteomes" id="UP000094444">
    <property type="component" value="Unassembled WGS sequence"/>
</dbReference>
<organism evidence="2 3">
    <name type="scientific">Diaporthe helianthi</name>
    <dbReference type="NCBI Taxonomy" id="158607"/>
    <lineage>
        <taxon>Eukaryota</taxon>
        <taxon>Fungi</taxon>
        <taxon>Dikarya</taxon>
        <taxon>Ascomycota</taxon>
        <taxon>Pezizomycotina</taxon>
        <taxon>Sordariomycetes</taxon>
        <taxon>Sordariomycetidae</taxon>
        <taxon>Diaporthales</taxon>
        <taxon>Diaporthaceae</taxon>
        <taxon>Diaporthe</taxon>
    </lineage>
</organism>
<gene>
    <name evidence="2" type="ORF">DHEL01_v205126</name>
</gene>
<dbReference type="Gene3D" id="2.40.10.10">
    <property type="entry name" value="Trypsin-like serine proteases"/>
    <property type="match status" value="1"/>
</dbReference>
<dbReference type="STRING" id="158607.A0A2P5I1T6"/>
<dbReference type="InterPro" id="IPR043504">
    <property type="entry name" value="Peptidase_S1_PA_chymotrypsin"/>
</dbReference>
<dbReference type="AlphaFoldDB" id="A0A2P5I1T6"/>
<accession>A0A2P5I1T6</accession>
<proteinExistence type="predicted"/>
<dbReference type="SUPFAM" id="SSF50494">
    <property type="entry name" value="Trypsin-like serine proteases"/>
    <property type="match status" value="1"/>
</dbReference>
<evidence type="ECO:0000313" key="2">
    <source>
        <dbReference type="EMBL" id="POS76483.1"/>
    </source>
</evidence>
<dbReference type="InterPro" id="IPR050966">
    <property type="entry name" value="Glutamyl_endopeptidase"/>
</dbReference>
<evidence type="ECO:0000313" key="3">
    <source>
        <dbReference type="Proteomes" id="UP000094444"/>
    </source>
</evidence>
<evidence type="ECO:0000256" key="1">
    <source>
        <dbReference type="ARBA" id="ARBA00022729"/>
    </source>
</evidence>
<evidence type="ECO:0008006" key="4">
    <source>
        <dbReference type="Google" id="ProtNLM"/>
    </source>
</evidence>
<sequence>MDHTAHPQHLIVTKEKLTDNNAKHLYRKARNQTIFPSRLDALGCWSPGGVSEASIASINDVVIPEFVNLDADILRSVTESNVTEVPPSDFGDAAQAKKRGIIGGVDNRVRWTDRNFPYSPIGRLEHASGLCSATLVVQYVLNSGVPIGAPCWEFSDWAILILNDRIGDQRGYFGARVTEDQHLHKNVWYHMGYPGDRDGASQPYRQGEITASRLNKFSGCPNERRAMIVTDADAQPGQSGGPLRLGPEWDANGNRYVYGVCSATSDLDTAFSGGSVFTQWVAAARTNYP</sequence>
<keyword evidence="3" id="KW-1185">Reference proteome</keyword>
<dbReference type="EMBL" id="MAVT02000364">
    <property type="protein sequence ID" value="POS76483.1"/>
    <property type="molecule type" value="Genomic_DNA"/>
</dbReference>
<reference evidence="2" key="1">
    <citation type="submission" date="2017-09" db="EMBL/GenBank/DDBJ databases">
        <title>Polyketide synthases of a Diaporthe helianthi virulent isolate.</title>
        <authorList>
            <person name="Baroncelli R."/>
        </authorList>
    </citation>
    <scope>NUCLEOTIDE SEQUENCE [LARGE SCALE GENOMIC DNA]</scope>
    <source>
        <strain evidence="2">7/96</strain>
    </source>
</reference>
<dbReference type="InterPro" id="IPR009003">
    <property type="entry name" value="Peptidase_S1_PA"/>
</dbReference>
<keyword evidence="1" id="KW-0732">Signal</keyword>
<dbReference type="PANTHER" id="PTHR15462">
    <property type="entry name" value="SERINE PROTEASE"/>
    <property type="match status" value="1"/>
</dbReference>
<dbReference type="OrthoDB" id="10037376at2759"/>
<name>A0A2P5I1T6_DIAHE</name>
<dbReference type="InParanoid" id="A0A2P5I1T6"/>
<protein>
    <recommendedName>
        <fullName evidence="4">Peptidase S1 domain-containing protein</fullName>
    </recommendedName>
</protein>
<dbReference type="PANTHER" id="PTHR15462:SF8">
    <property type="entry name" value="SERINE PROTEASE"/>
    <property type="match status" value="1"/>
</dbReference>